<name>A1WGB7_VEREI</name>
<dbReference type="EMBL" id="CP000542">
    <property type="protein sequence ID" value="ABM56674.1"/>
    <property type="molecule type" value="Genomic_DNA"/>
</dbReference>
<feature type="signal peptide" evidence="5">
    <location>
        <begin position="1"/>
        <end position="30"/>
    </location>
</feature>
<feature type="chain" id="PRO_5002640623" evidence="5">
    <location>
        <begin position="31"/>
        <end position="421"/>
    </location>
</feature>
<dbReference type="GO" id="GO:0006865">
    <property type="term" value="P:amino acid transport"/>
    <property type="evidence" value="ECO:0007669"/>
    <property type="project" value="UniProtKB-KW"/>
</dbReference>
<keyword evidence="3 5" id="KW-0732">Signal</keyword>
<dbReference type="OrthoDB" id="26870at2"/>
<keyword evidence="7" id="KW-0675">Receptor</keyword>
<feature type="domain" description="Leucine-binding protein" evidence="6">
    <location>
        <begin position="34"/>
        <end position="364"/>
    </location>
</feature>
<accession>A1WGB7</accession>
<keyword evidence="4" id="KW-0029">Amino-acid transport</keyword>
<keyword evidence="8" id="KW-1185">Reference proteome</keyword>
<dbReference type="KEGG" id="vei:Veis_0895"/>
<dbReference type="CDD" id="cd06340">
    <property type="entry name" value="PBP1_ABC_ligand_binding-like"/>
    <property type="match status" value="1"/>
</dbReference>
<dbReference type="GeneID" id="76459573"/>
<dbReference type="AlphaFoldDB" id="A1WGB7"/>
<dbReference type="InterPro" id="IPR000709">
    <property type="entry name" value="Leu_Ile_Val-bd"/>
</dbReference>
<dbReference type="InterPro" id="IPR028081">
    <property type="entry name" value="Leu-bd"/>
</dbReference>
<dbReference type="InterPro" id="IPR051010">
    <property type="entry name" value="BCAA_transport"/>
</dbReference>
<sequence>MTPDSKRRATLRTIVAAGSMLLVVSGNAGAQAIVKIGCVLPLSGGSAALGNQTRVGVMAAVEQINAAGGIKAMGGAKLQALFGDSQSKADVGVSETERLIQRENVAVLCGAFNSAVTFPATELAERNKTPWVVVGAVKDEITERGFRYVFRINNKATYDAREQLDAMALLAKETGKSVQRLALFYESGDWGRSHAANIRKLAAERKIGIILDEPAPPNQVDFTSQLLKIRSAKPDALILALYTPDHLLFTRQLAEQRLDLTFGVHSAGGGAEDPSFYAAIDASMTAYYFVQEDWQVDILDTNQDPLLLDADRRARALLGYGMSASVALGLAATYVIGDALERAGSAERDKLRDAIAATDLSSGPALFTGYQRIKFDSAGQNTFAHGVVSENLGGKRRAIWPSENRAADTRPVWPVPAWARR</sequence>
<evidence type="ECO:0000256" key="4">
    <source>
        <dbReference type="ARBA" id="ARBA00022970"/>
    </source>
</evidence>
<evidence type="ECO:0000259" key="6">
    <source>
        <dbReference type="Pfam" id="PF13458"/>
    </source>
</evidence>
<dbReference type="PANTHER" id="PTHR30483:SF37">
    <property type="entry name" value="ABC TRANSPORTER SUBSTRATE-BINDING PROTEIN"/>
    <property type="match status" value="1"/>
</dbReference>
<evidence type="ECO:0000313" key="8">
    <source>
        <dbReference type="Proteomes" id="UP000000374"/>
    </source>
</evidence>
<dbReference type="Proteomes" id="UP000000374">
    <property type="component" value="Chromosome"/>
</dbReference>
<evidence type="ECO:0000256" key="3">
    <source>
        <dbReference type="ARBA" id="ARBA00022729"/>
    </source>
</evidence>
<protein>
    <submittedName>
        <fullName evidence="7">Extracellular ligand-binding receptor</fullName>
    </submittedName>
</protein>
<dbReference type="Pfam" id="PF13458">
    <property type="entry name" value="Peripla_BP_6"/>
    <property type="match status" value="1"/>
</dbReference>
<comment type="similarity">
    <text evidence="1">Belongs to the leucine-binding protein family.</text>
</comment>
<reference evidence="8" key="1">
    <citation type="submission" date="2006-12" db="EMBL/GenBank/DDBJ databases">
        <title>Complete sequence of chromosome 1 of Verminephrobacter eiseniae EF01-2.</title>
        <authorList>
            <person name="Copeland A."/>
            <person name="Lucas S."/>
            <person name="Lapidus A."/>
            <person name="Barry K."/>
            <person name="Detter J.C."/>
            <person name="Glavina del Rio T."/>
            <person name="Dalin E."/>
            <person name="Tice H."/>
            <person name="Pitluck S."/>
            <person name="Chertkov O."/>
            <person name="Brettin T."/>
            <person name="Bruce D."/>
            <person name="Han C."/>
            <person name="Tapia R."/>
            <person name="Gilna P."/>
            <person name="Schmutz J."/>
            <person name="Larimer F."/>
            <person name="Land M."/>
            <person name="Hauser L."/>
            <person name="Kyrpides N."/>
            <person name="Kim E."/>
            <person name="Stahl D."/>
            <person name="Richardson P."/>
        </authorList>
    </citation>
    <scope>NUCLEOTIDE SEQUENCE [LARGE SCALE GENOMIC DNA]</scope>
    <source>
        <strain evidence="8">EF01-2</strain>
    </source>
</reference>
<evidence type="ECO:0000256" key="5">
    <source>
        <dbReference type="SAM" id="SignalP"/>
    </source>
</evidence>
<evidence type="ECO:0000256" key="2">
    <source>
        <dbReference type="ARBA" id="ARBA00022448"/>
    </source>
</evidence>
<gene>
    <name evidence="7" type="ordered locus">Veis_0895</name>
</gene>
<dbReference type="HOGENOM" id="CLU_027128_4_3_4"/>
<dbReference type="Gene3D" id="3.40.50.2300">
    <property type="match status" value="2"/>
</dbReference>
<dbReference type="eggNOG" id="COG0683">
    <property type="taxonomic scope" value="Bacteria"/>
</dbReference>
<evidence type="ECO:0000256" key="1">
    <source>
        <dbReference type="ARBA" id="ARBA00010062"/>
    </source>
</evidence>
<evidence type="ECO:0000313" key="7">
    <source>
        <dbReference type="EMBL" id="ABM56674.1"/>
    </source>
</evidence>
<organism evidence="7 8">
    <name type="scientific">Verminephrobacter eiseniae (strain EF01-2)</name>
    <dbReference type="NCBI Taxonomy" id="391735"/>
    <lineage>
        <taxon>Bacteria</taxon>
        <taxon>Pseudomonadati</taxon>
        <taxon>Pseudomonadota</taxon>
        <taxon>Betaproteobacteria</taxon>
        <taxon>Burkholderiales</taxon>
        <taxon>Comamonadaceae</taxon>
        <taxon>Verminephrobacter</taxon>
    </lineage>
</organism>
<dbReference type="STRING" id="391735.Veis_0895"/>
<dbReference type="SUPFAM" id="SSF53822">
    <property type="entry name" value="Periplasmic binding protein-like I"/>
    <property type="match status" value="1"/>
</dbReference>
<dbReference type="InterPro" id="IPR028082">
    <property type="entry name" value="Peripla_BP_I"/>
</dbReference>
<keyword evidence="2" id="KW-0813">Transport</keyword>
<dbReference type="RefSeq" id="WP_011808687.1">
    <property type="nucleotide sequence ID" value="NC_008786.1"/>
</dbReference>
<dbReference type="PANTHER" id="PTHR30483">
    <property type="entry name" value="LEUCINE-SPECIFIC-BINDING PROTEIN"/>
    <property type="match status" value="1"/>
</dbReference>
<dbReference type="PRINTS" id="PR00337">
    <property type="entry name" value="LEUILEVALBP"/>
</dbReference>
<proteinExistence type="inferred from homology"/>